<protein>
    <recommendedName>
        <fullName evidence="3">DNA polymerase III subunit psi</fullName>
    </recommendedName>
</protein>
<dbReference type="Proteomes" id="UP000077177">
    <property type="component" value="Chromosome"/>
</dbReference>
<gene>
    <name evidence="1" type="ORF">SY85_06255</name>
</gene>
<name>A0A172TTR7_9BACT</name>
<evidence type="ECO:0000313" key="2">
    <source>
        <dbReference type="Proteomes" id="UP000077177"/>
    </source>
</evidence>
<proteinExistence type="predicted"/>
<dbReference type="OrthoDB" id="824384at2"/>
<dbReference type="EMBL" id="CP011390">
    <property type="protein sequence ID" value="ANE50163.1"/>
    <property type="molecule type" value="Genomic_DNA"/>
</dbReference>
<sequence>MSLNQINLTPQLLTDLYANALIETHAIAVPKSTPTEESAKPVKSSTISYLGNNRRHILVIVNDDRVSFLTEEELTFFTKVLGACELGIDDVAIVNWSHLPKKDYQSLLEELQSKKVLLFNLTPIEFGLPLHFPPFQIQEFDQRTYLQAPSLASIEQDVTAKKQLWTALKKLFAI</sequence>
<reference evidence="2" key="1">
    <citation type="submission" date="2015-01" db="EMBL/GenBank/DDBJ databases">
        <title>Flavisolibacter sp./LCS9/ whole genome sequencing.</title>
        <authorList>
            <person name="Kim M.K."/>
            <person name="Srinivasan S."/>
            <person name="Lee J.-J."/>
        </authorList>
    </citation>
    <scope>NUCLEOTIDE SEQUENCE [LARGE SCALE GENOMIC DNA]</scope>
    <source>
        <strain evidence="2">LCS9</strain>
    </source>
</reference>
<organism evidence="1 2">
    <name type="scientific">Flavisolibacter tropicus</name>
    <dbReference type="NCBI Taxonomy" id="1492898"/>
    <lineage>
        <taxon>Bacteria</taxon>
        <taxon>Pseudomonadati</taxon>
        <taxon>Bacteroidota</taxon>
        <taxon>Chitinophagia</taxon>
        <taxon>Chitinophagales</taxon>
        <taxon>Chitinophagaceae</taxon>
        <taxon>Flavisolibacter</taxon>
    </lineage>
</organism>
<accession>A0A172TTR7</accession>
<reference evidence="1 2" key="2">
    <citation type="journal article" date="2016" name="Int. J. Syst. Evol. Microbiol.">
        <title>Flavisolibacter tropicus sp. nov., isolated from tropical soil.</title>
        <authorList>
            <person name="Lee J.J."/>
            <person name="Kang M.S."/>
            <person name="Kim G.S."/>
            <person name="Lee C.S."/>
            <person name="Lim S."/>
            <person name="Lee J."/>
            <person name="Roh S.H."/>
            <person name="Kang H."/>
            <person name="Ha J.M."/>
            <person name="Bae S."/>
            <person name="Jung H.Y."/>
            <person name="Kim M.K."/>
        </authorList>
    </citation>
    <scope>NUCLEOTIDE SEQUENCE [LARGE SCALE GENOMIC DNA]</scope>
    <source>
        <strain evidence="1 2">LCS9</strain>
    </source>
</reference>
<dbReference type="RefSeq" id="WP_066402526.1">
    <property type="nucleotide sequence ID" value="NZ_CP011390.1"/>
</dbReference>
<evidence type="ECO:0000313" key="1">
    <source>
        <dbReference type="EMBL" id="ANE50163.1"/>
    </source>
</evidence>
<dbReference type="STRING" id="1492898.SY85_06255"/>
<dbReference type="AlphaFoldDB" id="A0A172TTR7"/>
<keyword evidence="2" id="KW-1185">Reference proteome</keyword>
<dbReference type="KEGG" id="fla:SY85_06255"/>
<evidence type="ECO:0008006" key="3">
    <source>
        <dbReference type="Google" id="ProtNLM"/>
    </source>
</evidence>